<dbReference type="Proteomes" id="UP001314166">
    <property type="component" value="Unassembled WGS sequence"/>
</dbReference>
<comment type="subcellular location">
    <subcellularLocation>
        <location evidence="1">Cell membrane</location>
        <topology evidence="1">Multi-pass membrane protein</topology>
    </subcellularLocation>
</comment>
<evidence type="ECO:0000313" key="9">
    <source>
        <dbReference type="Proteomes" id="UP001314166"/>
    </source>
</evidence>
<dbReference type="RefSeq" id="WP_282808477.1">
    <property type="nucleotide sequence ID" value="NZ_CAUZLH010000019.1"/>
</dbReference>
<sequence>MIHKIFAVARQVFLQKITKFSYYWMIVLPILLAIVGIAFQQYSQKESKSSTESKPIIAIIASTNIERNFSEQAPVNYKNSDIHNISVAKTLMSDNTIDAILKVDDDFKNVSLKSNKELNTPVLNEIKYNLTQVKINKKASQLSISNATLNNLLSPVTIKSSSNALQENQEKKQSAQNISQTVTILLFFFLTSYITITGSEIGKEKGQHILQSILSAIPAKAYFKGKLLGIIYLIAFQVLAYVILYGIASLLLPLFHQEKLINWSSLQNITNTYIFAVIILALLTMLIYILFAAILASFVSRIEDVSQATSGVTTLLILPYFFSFFSQSQPNNILSVILSYIPFTSYAIMPTRIANNVVGIQQVAISILITLIFTIVMYKLAAITYEKNAFSYSKQGFFKNIFLSVQNNSSKKLTK</sequence>
<dbReference type="PANTHER" id="PTHR30294:SF29">
    <property type="entry name" value="MULTIDRUG ABC TRANSPORTER PERMEASE YBHS-RELATED"/>
    <property type="match status" value="1"/>
</dbReference>
<feature type="transmembrane region" description="Helical" evidence="6">
    <location>
        <begin position="332"/>
        <end position="353"/>
    </location>
</feature>
<keyword evidence="9" id="KW-1185">Reference proteome</keyword>
<evidence type="ECO:0000256" key="3">
    <source>
        <dbReference type="ARBA" id="ARBA00022692"/>
    </source>
</evidence>
<keyword evidence="3 6" id="KW-0812">Transmembrane</keyword>
<dbReference type="EMBL" id="CAUZMB010000023">
    <property type="protein sequence ID" value="CAK1255297.1"/>
    <property type="molecule type" value="Genomic_DNA"/>
</dbReference>
<dbReference type="InterPro" id="IPR013525">
    <property type="entry name" value="ABC2_TM"/>
</dbReference>
<evidence type="ECO:0000256" key="6">
    <source>
        <dbReference type="SAM" id="Phobius"/>
    </source>
</evidence>
<keyword evidence="4 6" id="KW-1133">Transmembrane helix</keyword>
<evidence type="ECO:0000256" key="2">
    <source>
        <dbReference type="ARBA" id="ARBA00022475"/>
    </source>
</evidence>
<evidence type="ECO:0000313" key="8">
    <source>
        <dbReference type="EMBL" id="CAK1255297.1"/>
    </source>
</evidence>
<dbReference type="InterPro" id="IPR051449">
    <property type="entry name" value="ABC-2_transporter_component"/>
</dbReference>
<accession>A0ABN9Z0A9</accession>
<organism evidence="8 9">
    <name type="scientific">Fructobacillus evanidus</name>
    <dbReference type="NCBI Taxonomy" id="3064281"/>
    <lineage>
        <taxon>Bacteria</taxon>
        <taxon>Bacillati</taxon>
        <taxon>Bacillota</taxon>
        <taxon>Bacilli</taxon>
        <taxon>Lactobacillales</taxon>
        <taxon>Lactobacillaceae</taxon>
        <taxon>Fructobacillus</taxon>
    </lineage>
</organism>
<gene>
    <name evidence="8" type="ORF">R55214_HHFBAMCI_01693</name>
</gene>
<dbReference type="PANTHER" id="PTHR30294">
    <property type="entry name" value="MEMBRANE COMPONENT OF ABC TRANSPORTER YHHJ-RELATED"/>
    <property type="match status" value="1"/>
</dbReference>
<proteinExistence type="predicted"/>
<reference evidence="8 9" key="1">
    <citation type="submission" date="2023-10" db="EMBL/GenBank/DDBJ databases">
        <authorList>
            <person name="Botero Cardona J."/>
        </authorList>
    </citation>
    <scope>NUCLEOTIDE SEQUENCE [LARGE SCALE GENOMIC DNA]</scope>
    <source>
        <strain evidence="8 9">R-55214</strain>
    </source>
</reference>
<feature type="transmembrane region" description="Helical" evidence="6">
    <location>
        <begin position="20"/>
        <end position="39"/>
    </location>
</feature>
<feature type="transmembrane region" description="Helical" evidence="6">
    <location>
        <begin position="305"/>
        <end position="325"/>
    </location>
</feature>
<protein>
    <submittedName>
        <fullName evidence="8">Permease component NatB (NatB)</fullName>
    </submittedName>
</protein>
<name>A0ABN9Z0A9_9LACO</name>
<dbReference type="Pfam" id="PF12698">
    <property type="entry name" value="ABC2_membrane_3"/>
    <property type="match status" value="1"/>
</dbReference>
<feature type="transmembrane region" description="Helical" evidence="6">
    <location>
        <begin position="178"/>
        <end position="196"/>
    </location>
</feature>
<keyword evidence="5 6" id="KW-0472">Membrane</keyword>
<comment type="caution">
    <text evidence="8">The sequence shown here is derived from an EMBL/GenBank/DDBJ whole genome shotgun (WGS) entry which is preliminary data.</text>
</comment>
<feature type="transmembrane region" description="Helical" evidence="6">
    <location>
        <begin position="359"/>
        <end position="378"/>
    </location>
</feature>
<evidence type="ECO:0000256" key="5">
    <source>
        <dbReference type="ARBA" id="ARBA00023136"/>
    </source>
</evidence>
<evidence type="ECO:0000259" key="7">
    <source>
        <dbReference type="Pfam" id="PF12698"/>
    </source>
</evidence>
<keyword evidence="2" id="KW-1003">Cell membrane</keyword>
<feature type="domain" description="ABC-2 type transporter transmembrane" evidence="7">
    <location>
        <begin position="21"/>
        <end position="382"/>
    </location>
</feature>
<feature type="transmembrane region" description="Helical" evidence="6">
    <location>
        <begin position="273"/>
        <end position="299"/>
    </location>
</feature>
<evidence type="ECO:0000256" key="4">
    <source>
        <dbReference type="ARBA" id="ARBA00022989"/>
    </source>
</evidence>
<evidence type="ECO:0000256" key="1">
    <source>
        <dbReference type="ARBA" id="ARBA00004651"/>
    </source>
</evidence>
<feature type="transmembrane region" description="Helical" evidence="6">
    <location>
        <begin position="230"/>
        <end position="252"/>
    </location>
</feature>